<keyword evidence="10" id="KW-1185">Reference proteome</keyword>
<evidence type="ECO:0000313" key="9">
    <source>
        <dbReference type="EMBL" id="WCT14080.1"/>
    </source>
</evidence>
<dbReference type="Proteomes" id="UP001216139">
    <property type="component" value="Chromosome"/>
</dbReference>
<feature type="transmembrane region" description="Helical" evidence="8">
    <location>
        <begin position="164"/>
        <end position="185"/>
    </location>
</feature>
<organism evidence="9 10">
    <name type="scientific">Mucilaginibacter jinjuensis</name>
    <dbReference type="NCBI Taxonomy" id="1176721"/>
    <lineage>
        <taxon>Bacteria</taxon>
        <taxon>Pseudomonadati</taxon>
        <taxon>Bacteroidota</taxon>
        <taxon>Sphingobacteriia</taxon>
        <taxon>Sphingobacteriales</taxon>
        <taxon>Sphingobacteriaceae</taxon>
        <taxon>Mucilaginibacter</taxon>
    </lineage>
</organism>
<protein>
    <submittedName>
        <fullName evidence="9">Archaeosortase/exosortase family protein</fullName>
    </submittedName>
</protein>
<dbReference type="EMBL" id="CP117167">
    <property type="protein sequence ID" value="WCT14080.1"/>
    <property type="molecule type" value="Genomic_DNA"/>
</dbReference>
<keyword evidence="7 8" id="KW-0472">Membrane</keyword>
<evidence type="ECO:0000256" key="5">
    <source>
        <dbReference type="ARBA" id="ARBA00022801"/>
    </source>
</evidence>
<evidence type="ECO:0000256" key="8">
    <source>
        <dbReference type="SAM" id="Phobius"/>
    </source>
</evidence>
<evidence type="ECO:0000256" key="6">
    <source>
        <dbReference type="ARBA" id="ARBA00022989"/>
    </source>
</evidence>
<keyword evidence="6 8" id="KW-1133">Transmembrane helix</keyword>
<keyword evidence="2" id="KW-1003">Cell membrane</keyword>
<feature type="transmembrane region" description="Helical" evidence="8">
    <location>
        <begin position="138"/>
        <end position="158"/>
    </location>
</feature>
<evidence type="ECO:0000256" key="3">
    <source>
        <dbReference type="ARBA" id="ARBA00022670"/>
    </source>
</evidence>
<proteinExistence type="predicted"/>
<dbReference type="InterPro" id="IPR026392">
    <property type="entry name" value="Exo/Archaeosortase_dom"/>
</dbReference>
<dbReference type="RefSeq" id="WP_273632387.1">
    <property type="nucleotide sequence ID" value="NZ_CP117167.1"/>
</dbReference>
<name>A0ABY7TDE5_9SPHI</name>
<reference evidence="9 10" key="1">
    <citation type="submission" date="2023-02" db="EMBL/GenBank/DDBJ databases">
        <title>Genome sequence of Mucilaginibacter jinjuensis strain KACC 16571.</title>
        <authorList>
            <person name="Kim S."/>
            <person name="Heo J."/>
            <person name="Kwon S.-W."/>
        </authorList>
    </citation>
    <scope>NUCLEOTIDE SEQUENCE [LARGE SCALE GENOMIC DNA]</scope>
    <source>
        <strain evidence="9 10">KACC 16571</strain>
    </source>
</reference>
<keyword evidence="5" id="KW-0378">Hydrolase</keyword>
<evidence type="ECO:0000256" key="2">
    <source>
        <dbReference type="ARBA" id="ARBA00022475"/>
    </source>
</evidence>
<evidence type="ECO:0000256" key="1">
    <source>
        <dbReference type="ARBA" id="ARBA00004651"/>
    </source>
</evidence>
<evidence type="ECO:0000256" key="7">
    <source>
        <dbReference type="ARBA" id="ARBA00023136"/>
    </source>
</evidence>
<dbReference type="InterPro" id="IPR019127">
    <property type="entry name" value="Exosortase"/>
</dbReference>
<evidence type="ECO:0000256" key="4">
    <source>
        <dbReference type="ARBA" id="ARBA00022692"/>
    </source>
</evidence>
<dbReference type="Pfam" id="PF09721">
    <property type="entry name" value="Exosortase_EpsH"/>
    <property type="match status" value="1"/>
</dbReference>
<evidence type="ECO:0000313" key="10">
    <source>
        <dbReference type="Proteomes" id="UP001216139"/>
    </source>
</evidence>
<gene>
    <name evidence="9" type="ORF">PQO05_09050</name>
</gene>
<keyword evidence="3" id="KW-0645">Protease</keyword>
<comment type="subcellular location">
    <subcellularLocation>
        <location evidence="1">Cell membrane</location>
        <topology evidence="1">Multi-pass membrane protein</topology>
    </subcellularLocation>
</comment>
<dbReference type="NCBIfam" id="TIGR04178">
    <property type="entry name" value="exo_archaeo"/>
    <property type="match status" value="1"/>
</dbReference>
<sequence length="197" mass="22313">MSKNLYLNKWGKIPVPVKRFILHALLILVVWKLLYLLLLPARVLDKPLSYAVGIGTTWTLNTFSHSTDFSEKSQMGIIPSDSGPSAAPLENIYIHDWNVVSIEDGCNGLELMVLYIGFIVCMPATLKRKVIFGIIGPLLIYVVNVLRCAGVAYIIIYYPKFADFAHHYVFTFVVYGFIIGMWLIFSKKLNLEHAQTE</sequence>
<accession>A0ABY7TDE5</accession>
<keyword evidence="4 8" id="KW-0812">Transmembrane</keyword>
<feature type="transmembrane region" description="Helical" evidence="8">
    <location>
        <begin position="20"/>
        <end position="38"/>
    </location>
</feature>